<dbReference type="InterPro" id="IPR006684">
    <property type="entry name" value="YbgC/YbaW"/>
</dbReference>
<evidence type="ECO:0000313" key="3">
    <source>
        <dbReference type="EMBL" id="EHN11556.1"/>
    </source>
</evidence>
<comment type="similarity">
    <text evidence="1">Belongs to the 4-hydroxybenzoyl-CoA thioesterase family.</text>
</comment>
<accession>H0E439</accession>
<organism evidence="3 4">
    <name type="scientific">Patulibacter medicamentivorans</name>
    <dbReference type="NCBI Taxonomy" id="1097667"/>
    <lineage>
        <taxon>Bacteria</taxon>
        <taxon>Bacillati</taxon>
        <taxon>Actinomycetota</taxon>
        <taxon>Thermoleophilia</taxon>
        <taxon>Solirubrobacterales</taxon>
        <taxon>Patulibacteraceae</taxon>
        <taxon>Patulibacter</taxon>
    </lineage>
</organism>
<dbReference type="RefSeq" id="WP_007572917.1">
    <property type="nucleotide sequence ID" value="NZ_AGUD01000093.1"/>
</dbReference>
<dbReference type="InterPro" id="IPR029069">
    <property type="entry name" value="HotDog_dom_sf"/>
</dbReference>
<dbReference type="OrthoDB" id="9799036at2"/>
<proteinExistence type="inferred from homology"/>
<dbReference type="Gene3D" id="3.10.129.10">
    <property type="entry name" value="Hotdog Thioesterase"/>
    <property type="match status" value="1"/>
</dbReference>
<protein>
    <submittedName>
        <fullName evidence="3">4-hydroxybenzoyl-CoA thioesterase</fullName>
    </submittedName>
</protein>
<dbReference type="PIRSF" id="PIRSF003230">
    <property type="entry name" value="YbgC"/>
    <property type="match status" value="1"/>
</dbReference>
<dbReference type="InterPro" id="IPR050563">
    <property type="entry name" value="4-hydroxybenzoyl-CoA_TE"/>
</dbReference>
<dbReference type="EMBL" id="AGUD01000093">
    <property type="protein sequence ID" value="EHN11556.1"/>
    <property type="molecule type" value="Genomic_DNA"/>
</dbReference>
<dbReference type="PATRIC" id="fig|1097667.3.peg.1553"/>
<evidence type="ECO:0000256" key="1">
    <source>
        <dbReference type="ARBA" id="ARBA00005953"/>
    </source>
</evidence>
<name>H0E439_9ACTN</name>
<dbReference type="SUPFAM" id="SSF54637">
    <property type="entry name" value="Thioesterase/thiol ester dehydrase-isomerase"/>
    <property type="match status" value="1"/>
</dbReference>
<dbReference type="Pfam" id="PF13279">
    <property type="entry name" value="4HBT_2"/>
    <property type="match status" value="1"/>
</dbReference>
<dbReference type="PANTHER" id="PTHR31793">
    <property type="entry name" value="4-HYDROXYBENZOYL-COA THIOESTERASE FAMILY MEMBER"/>
    <property type="match status" value="1"/>
</dbReference>
<dbReference type="PANTHER" id="PTHR31793:SF27">
    <property type="entry name" value="NOVEL THIOESTERASE SUPERFAMILY DOMAIN AND SAPOSIN A-TYPE DOMAIN CONTAINING PROTEIN (0610012H03RIK)"/>
    <property type="match status" value="1"/>
</dbReference>
<dbReference type="CDD" id="cd00586">
    <property type="entry name" value="4HBT"/>
    <property type="match status" value="1"/>
</dbReference>
<comment type="caution">
    <text evidence="3">The sequence shown here is derived from an EMBL/GenBank/DDBJ whole genome shotgun (WGS) entry which is preliminary data.</text>
</comment>
<dbReference type="AlphaFoldDB" id="H0E439"/>
<keyword evidence="2" id="KW-0378">Hydrolase</keyword>
<gene>
    <name evidence="3" type="ORF">PAI11_15650</name>
</gene>
<evidence type="ECO:0000313" key="4">
    <source>
        <dbReference type="Proteomes" id="UP000005143"/>
    </source>
</evidence>
<keyword evidence="4" id="KW-1185">Reference proteome</keyword>
<dbReference type="Proteomes" id="UP000005143">
    <property type="component" value="Unassembled WGS sequence"/>
</dbReference>
<sequence>MEPDPRPPLFTHRMRIRYAECDQQGVVFNAHYLAFYDVAMVELWRARLGGYAAMVAAGADYMIAETHLHYVAGARFDEQLEIDVRVGRIGTSSLVLEPTFRVGDRVCVHGAVRHVFVVPGGRSRPIPDDVRALVEPHAPPAA</sequence>
<reference evidence="3 4" key="1">
    <citation type="journal article" date="2013" name="Biodegradation">
        <title>Quantitative proteomic analysis of ibuprofen-degrading Patulibacter sp. strain I11.</title>
        <authorList>
            <person name="Almeida B."/>
            <person name="Kjeldal H."/>
            <person name="Lolas I."/>
            <person name="Knudsen A.D."/>
            <person name="Carvalho G."/>
            <person name="Nielsen K.L."/>
            <person name="Barreto Crespo M.T."/>
            <person name="Stensballe A."/>
            <person name="Nielsen J.L."/>
        </authorList>
    </citation>
    <scope>NUCLEOTIDE SEQUENCE [LARGE SCALE GENOMIC DNA]</scope>
    <source>
        <strain evidence="3 4">I11</strain>
    </source>
</reference>
<dbReference type="GO" id="GO:0047617">
    <property type="term" value="F:fatty acyl-CoA hydrolase activity"/>
    <property type="evidence" value="ECO:0007669"/>
    <property type="project" value="TreeGrafter"/>
</dbReference>
<evidence type="ECO:0000256" key="2">
    <source>
        <dbReference type="ARBA" id="ARBA00022801"/>
    </source>
</evidence>